<protein>
    <submittedName>
        <fullName evidence="1">Uncharacterized protein</fullName>
    </submittedName>
</protein>
<dbReference type="Proteomes" id="UP001274830">
    <property type="component" value="Unassembled WGS sequence"/>
</dbReference>
<comment type="caution">
    <text evidence="1">The sequence shown here is derived from an EMBL/GenBank/DDBJ whole genome shotgun (WGS) entry which is preliminary data.</text>
</comment>
<sequence length="100" mass="11305">MPINSTLEAHDFAHMTDITQQIITNAEVLFSRDHDLKVITAQARASLHYAALMASDNKSASINKEYKTLLVSAGEPTRRESVLKLLEETERRIAKQILKR</sequence>
<gene>
    <name evidence="1" type="ORF">LTR78_000459</name>
</gene>
<name>A0AAE0WXA9_9PEZI</name>
<dbReference type="EMBL" id="JAUTXT010000001">
    <property type="protein sequence ID" value="KAK3680082.1"/>
    <property type="molecule type" value="Genomic_DNA"/>
</dbReference>
<evidence type="ECO:0000313" key="2">
    <source>
        <dbReference type="Proteomes" id="UP001274830"/>
    </source>
</evidence>
<dbReference type="AlphaFoldDB" id="A0AAE0WXA9"/>
<reference evidence="1" key="1">
    <citation type="submission" date="2023-07" db="EMBL/GenBank/DDBJ databases">
        <title>Black Yeasts Isolated from many extreme environments.</title>
        <authorList>
            <person name="Coleine C."/>
            <person name="Stajich J.E."/>
            <person name="Selbmann L."/>
        </authorList>
    </citation>
    <scope>NUCLEOTIDE SEQUENCE</scope>
    <source>
        <strain evidence="1">CCFEE 5485</strain>
    </source>
</reference>
<evidence type="ECO:0000313" key="1">
    <source>
        <dbReference type="EMBL" id="KAK3680082.1"/>
    </source>
</evidence>
<accession>A0AAE0WXA9</accession>
<organism evidence="1 2">
    <name type="scientific">Recurvomyces mirabilis</name>
    <dbReference type="NCBI Taxonomy" id="574656"/>
    <lineage>
        <taxon>Eukaryota</taxon>
        <taxon>Fungi</taxon>
        <taxon>Dikarya</taxon>
        <taxon>Ascomycota</taxon>
        <taxon>Pezizomycotina</taxon>
        <taxon>Dothideomycetes</taxon>
        <taxon>Dothideomycetidae</taxon>
        <taxon>Mycosphaerellales</taxon>
        <taxon>Teratosphaeriaceae</taxon>
        <taxon>Recurvomyces</taxon>
    </lineage>
</organism>
<keyword evidence="2" id="KW-1185">Reference proteome</keyword>
<proteinExistence type="predicted"/>